<dbReference type="AlphaFoldDB" id="A0A165XUT8"/>
<dbReference type="Gramene" id="KZM98555">
    <property type="protein sequence ID" value="KZM98555"/>
    <property type="gene ID" value="DCAR_014083"/>
</dbReference>
<evidence type="ECO:0000256" key="1">
    <source>
        <dbReference type="SAM" id="MobiDB-lite"/>
    </source>
</evidence>
<name>A0A165XUT8_DAUCS</name>
<keyword evidence="3" id="KW-1185">Reference proteome</keyword>
<dbReference type="EMBL" id="CP093346">
    <property type="protein sequence ID" value="WOG97523.1"/>
    <property type="molecule type" value="Genomic_DNA"/>
</dbReference>
<gene>
    <name evidence="2" type="ORF">DCAR_0416863</name>
</gene>
<evidence type="ECO:0000313" key="2">
    <source>
        <dbReference type="EMBL" id="WOG97523.1"/>
    </source>
</evidence>
<organism evidence="2 3">
    <name type="scientific">Daucus carota subsp. sativus</name>
    <name type="common">Carrot</name>
    <dbReference type="NCBI Taxonomy" id="79200"/>
    <lineage>
        <taxon>Eukaryota</taxon>
        <taxon>Viridiplantae</taxon>
        <taxon>Streptophyta</taxon>
        <taxon>Embryophyta</taxon>
        <taxon>Tracheophyta</taxon>
        <taxon>Spermatophyta</taxon>
        <taxon>Magnoliopsida</taxon>
        <taxon>eudicotyledons</taxon>
        <taxon>Gunneridae</taxon>
        <taxon>Pentapetalae</taxon>
        <taxon>asterids</taxon>
        <taxon>campanulids</taxon>
        <taxon>Apiales</taxon>
        <taxon>Apiaceae</taxon>
        <taxon>Apioideae</taxon>
        <taxon>Scandiceae</taxon>
        <taxon>Daucinae</taxon>
        <taxon>Daucus</taxon>
        <taxon>Daucus sect. Daucus</taxon>
    </lineage>
</organism>
<reference evidence="2" key="2">
    <citation type="submission" date="2022-03" db="EMBL/GenBank/DDBJ databases">
        <title>Draft title - Genomic analysis of global carrot germplasm unveils the trajectory of domestication and the origin of high carotenoid orange carrot.</title>
        <authorList>
            <person name="Iorizzo M."/>
            <person name="Ellison S."/>
            <person name="Senalik D."/>
            <person name="Macko-Podgorni A."/>
            <person name="Grzebelus D."/>
            <person name="Bostan H."/>
            <person name="Rolling W."/>
            <person name="Curaba J."/>
            <person name="Simon P."/>
        </authorList>
    </citation>
    <scope>NUCLEOTIDE SEQUENCE</scope>
    <source>
        <tissue evidence="2">Leaf</tissue>
    </source>
</reference>
<reference evidence="2" key="1">
    <citation type="journal article" date="2016" name="Nat. Genet.">
        <title>A high-quality carrot genome assembly provides new insights into carotenoid accumulation and asterid genome evolution.</title>
        <authorList>
            <person name="Iorizzo M."/>
            <person name="Ellison S."/>
            <person name="Senalik D."/>
            <person name="Zeng P."/>
            <person name="Satapoomin P."/>
            <person name="Huang J."/>
            <person name="Bowman M."/>
            <person name="Iovene M."/>
            <person name="Sanseverino W."/>
            <person name="Cavagnaro P."/>
            <person name="Yildiz M."/>
            <person name="Macko-Podgorni A."/>
            <person name="Moranska E."/>
            <person name="Grzebelus E."/>
            <person name="Grzebelus D."/>
            <person name="Ashrafi H."/>
            <person name="Zheng Z."/>
            <person name="Cheng S."/>
            <person name="Spooner D."/>
            <person name="Van Deynze A."/>
            <person name="Simon P."/>
        </authorList>
    </citation>
    <scope>NUCLEOTIDE SEQUENCE</scope>
    <source>
        <tissue evidence="2">Leaf</tissue>
    </source>
</reference>
<proteinExistence type="predicted"/>
<protein>
    <submittedName>
        <fullName evidence="2">Uncharacterized protein</fullName>
    </submittedName>
</protein>
<feature type="region of interest" description="Disordered" evidence="1">
    <location>
        <begin position="32"/>
        <end position="81"/>
    </location>
</feature>
<evidence type="ECO:0000313" key="3">
    <source>
        <dbReference type="Proteomes" id="UP000077755"/>
    </source>
</evidence>
<feature type="compositionally biased region" description="Acidic residues" evidence="1">
    <location>
        <begin position="56"/>
        <end position="73"/>
    </location>
</feature>
<accession>A0A165XUT8</accession>
<feature type="compositionally biased region" description="Basic and acidic residues" evidence="1">
    <location>
        <begin position="11"/>
        <end position="20"/>
    </location>
</feature>
<dbReference type="Proteomes" id="UP000077755">
    <property type="component" value="Chromosome 4"/>
</dbReference>
<sequence>MSSRNTVQKSPVKEKLVGEKTIEKSSKAECLEQGLGEEMNHDAVQGENNVVKQTPDEETATGETETQEDEQSLEEQVHDDPSLSGFDFKHLKVLQNIPISSFYGVDFDNLSLPLHPSSDVGSFYGLDTESLAAENAALDEFYAERKSKTASCGNDQSFANKCSQQRQDQFCGNKCSQDQSQIILFPESASEEDDDIRILELFLKYTLYYGLIPDVLGQPATRFGPDHPLLVYVNWKIQKAGFISGSWLTEKILKLQTKYTKLVAEKGKAPEHQEFPTPGDYSFFQLSRMIWERDGELDTLREVDVHCKDNVELEPVDIGKLVIDDQE</sequence>
<feature type="region of interest" description="Disordered" evidence="1">
    <location>
        <begin position="1"/>
        <end position="20"/>
    </location>
</feature>